<accession>A0AAD1YC15</accession>
<name>A0AAD1YC15_9CLOT</name>
<gene>
    <name evidence="1" type="ORF">CNEO2_1030011</name>
</gene>
<sequence>MQGGDFRIFLCRFLPARQRLIACQLLDYLLIDHRFQFRNDDFPTAGTAFVIQPFCAAEVLLARRIEDTHKGIAAVPALDFSRQPCMGGFPGRLDFHVVHQLLAAGQPHISRDNPLMGRKHQHLVFQFHALACLDITPLIQITPVHAGEVGGVIDDDRTLTFEKFVYIKVCLHINRVA</sequence>
<protein>
    <submittedName>
        <fullName evidence="1">Uncharacterized protein</fullName>
    </submittedName>
</protein>
<organism evidence="1 2">
    <name type="scientific">Clostridium neonatale</name>
    <dbReference type="NCBI Taxonomy" id="137838"/>
    <lineage>
        <taxon>Bacteria</taxon>
        <taxon>Bacillati</taxon>
        <taxon>Bacillota</taxon>
        <taxon>Clostridia</taxon>
        <taxon>Eubacteriales</taxon>
        <taxon>Clostridiaceae</taxon>
        <taxon>Clostridium</taxon>
    </lineage>
</organism>
<evidence type="ECO:0000313" key="1">
    <source>
        <dbReference type="EMBL" id="CAI3538322.1"/>
    </source>
</evidence>
<dbReference type="Proteomes" id="UP001189143">
    <property type="component" value="Unassembled WGS sequence"/>
</dbReference>
<comment type="caution">
    <text evidence="1">The sequence shown here is derived from an EMBL/GenBank/DDBJ whole genome shotgun (WGS) entry which is preliminary data.</text>
</comment>
<dbReference type="EMBL" id="CAMTCP010000004">
    <property type="protein sequence ID" value="CAI3538322.1"/>
    <property type="molecule type" value="Genomic_DNA"/>
</dbReference>
<dbReference type="AlphaFoldDB" id="A0AAD1YC15"/>
<proteinExistence type="predicted"/>
<evidence type="ECO:0000313" key="2">
    <source>
        <dbReference type="Proteomes" id="UP001189143"/>
    </source>
</evidence>
<reference evidence="1" key="1">
    <citation type="submission" date="2022-10" db="EMBL/GenBank/DDBJ databases">
        <authorList>
            <person name="Aires J."/>
            <person name="Mesa V."/>
        </authorList>
    </citation>
    <scope>NUCLEOTIDE SEQUENCE</scope>
    <source>
        <strain evidence="1">Clostridium neonatale JD116</strain>
    </source>
</reference>